<sequence>MPYNSSNLIPLVAADSFTLWLYKTTDSRATVLSAGYFTPAANRLLAGHMVVLQASDATALLPVRSNAEVGNGLVVDASSSPIRLSGAGSLDLGADLAAAAIARCVSLGAMPSGVNEGETFTVHATASGATTNLRFSILDAAGSVVRGPITVAVAAGVASTTFTAPTPGNGYRLKVEDAADALVALLSPSFVVLPAFALLLESGFNLLAETGTRLVM</sequence>
<organism evidence="1 2">
    <name type="scientific">Muricoccus pecuniae</name>
    <dbReference type="NCBI Taxonomy" id="693023"/>
    <lineage>
        <taxon>Bacteria</taxon>
        <taxon>Pseudomonadati</taxon>
        <taxon>Pseudomonadota</taxon>
        <taxon>Alphaproteobacteria</taxon>
        <taxon>Acetobacterales</taxon>
        <taxon>Roseomonadaceae</taxon>
        <taxon>Muricoccus</taxon>
    </lineage>
</organism>
<evidence type="ECO:0000313" key="1">
    <source>
        <dbReference type="EMBL" id="MBB5692347.1"/>
    </source>
</evidence>
<dbReference type="AlphaFoldDB" id="A0A840Y7L0"/>
<dbReference type="RefSeq" id="WP_184513177.1">
    <property type="nucleotide sequence ID" value="NZ_JACIJD010000001.1"/>
</dbReference>
<protein>
    <submittedName>
        <fullName evidence="1">Uncharacterized protein</fullName>
    </submittedName>
</protein>
<gene>
    <name evidence="1" type="ORF">FHS87_000358</name>
</gene>
<keyword evidence="2" id="KW-1185">Reference proteome</keyword>
<reference evidence="1 2" key="1">
    <citation type="submission" date="2020-08" db="EMBL/GenBank/DDBJ databases">
        <title>Genomic Encyclopedia of Type Strains, Phase IV (KMG-IV): sequencing the most valuable type-strain genomes for metagenomic binning, comparative biology and taxonomic classification.</title>
        <authorList>
            <person name="Goeker M."/>
        </authorList>
    </citation>
    <scope>NUCLEOTIDE SEQUENCE [LARGE SCALE GENOMIC DNA]</scope>
    <source>
        <strain evidence="1 2">DSM 25622</strain>
    </source>
</reference>
<dbReference type="Proteomes" id="UP000580654">
    <property type="component" value="Unassembled WGS sequence"/>
</dbReference>
<accession>A0A840Y7L0</accession>
<evidence type="ECO:0000313" key="2">
    <source>
        <dbReference type="Proteomes" id="UP000580654"/>
    </source>
</evidence>
<name>A0A840Y7L0_9PROT</name>
<dbReference type="EMBL" id="JACIJD010000001">
    <property type="protein sequence ID" value="MBB5692347.1"/>
    <property type="molecule type" value="Genomic_DNA"/>
</dbReference>
<comment type="caution">
    <text evidence="1">The sequence shown here is derived from an EMBL/GenBank/DDBJ whole genome shotgun (WGS) entry which is preliminary data.</text>
</comment>
<proteinExistence type="predicted"/>